<dbReference type="EMBL" id="AP019416">
    <property type="protein sequence ID" value="BBI48415.1"/>
    <property type="molecule type" value="Genomic_DNA"/>
</dbReference>
<keyword evidence="2" id="KW-1185">Reference proteome</keyword>
<reference evidence="2" key="1">
    <citation type="journal article" date="2019" name="Microbiol. Resour. Announc.">
        <title>Complete Genome Sequence of Halomonas olivaria, a Moderately Halophilic Bacterium Isolated from Olive Processing Effluents, Obtained by Nanopore Sequencing.</title>
        <authorList>
            <person name="Nagata S."/>
            <person name="Ii K.M."/>
            <person name="Tsukimi T."/>
            <person name="Miura M.C."/>
            <person name="Galipon J."/>
            <person name="Arakawa K."/>
        </authorList>
    </citation>
    <scope>NUCLEOTIDE SEQUENCE [LARGE SCALE GENOMIC DNA]</scope>
    <source>
        <strain evidence="2">TYRC17</strain>
    </source>
</reference>
<organism evidence="1 2">
    <name type="scientific">Vreelandella olivaria</name>
    <dbReference type="NCBI Taxonomy" id="390919"/>
    <lineage>
        <taxon>Bacteria</taxon>
        <taxon>Pseudomonadati</taxon>
        <taxon>Pseudomonadota</taxon>
        <taxon>Gammaproteobacteria</taxon>
        <taxon>Oceanospirillales</taxon>
        <taxon>Halomonadaceae</taxon>
        <taxon>Vreelandella</taxon>
    </lineage>
</organism>
<proteinExistence type="predicted"/>
<sequence>MAFDHPLLDKRVQLSCALDETMIALFNQLGWAGHLPMDSVRTPPQKTPSALQAL</sequence>
<gene>
    <name evidence="1" type="ORF">HORIV_08360</name>
</gene>
<evidence type="ECO:0000313" key="2">
    <source>
        <dbReference type="Proteomes" id="UP000289555"/>
    </source>
</evidence>
<dbReference type="Proteomes" id="UP000289555">
    <property type="component" value="Chromosome"/>
</dbReference>
<protein>
    <submittedName>
        <fullName evidence="1">Uncharacterized protein</fullName>
    </submittedName>
</protein>
<name>A0ABM7GD96_9GAMM</name>
<accession>A0ABM7GD96</accession>
<evidence type="ECO:0000313" key="1">
    <source>
        <dbReference type="EMBL" id="BBI48415.1"/>
    </source>
</evidence>